<reference evidence="7" key="1">
    <citation type="journal article" date="2018" name="Nat. Microbiol.">
        <title>Leveraging single-cell genomics to expand the fungal tree of life.</title>
        <authorList>
            <person name="Ahrendt S.R."/>
            <person name="Quandt C.A."/>
            <person name="Ciobanu D."/>
            <person name="Clum A."/>
            <person name="Salamov A."/>
            <person name="Andreopoulos B."/>
            <person name="Cheng J.F."/>
            <person name="Woyke T."/>
            <person name="Pelin A."/>
            <person name="Henrissat B."/>
            <person name="Reynolds N.K."/>
            <person name="Benny G.L."/>
            <person name="Smith M.E."/>
            <person name="James T.Y."/>
            <person name="Grigoriev I.V."/>
        </authorList>
    </citation>
    <scope>NUCLEOTIDE SEQUENCE [LARGE SCALE GENOMIC DNA]</scope>
    <source>
        <strain evidence="7">Benny S71-1</strain>
    </source>
</reference>
<evidence type="ECO:0000256" key="1">
    <source>
        <dbReference type="ARBA" id="ARBA00004173"/>
    </source>
</evidence>
<comment type="subcellular location">
    <subcellularLocation>
        <location evidence="1">Mitochondrion</location>
    </subcellularLocation>
</comment>
<keyword evidence="2" id="KW-0809">Transit peptide</keyword>
<dbReference type="InterPro" id="IPR045179">
    <property type="entry name" value="YgfZ/GcvT"/>
</dbReference>
<dbReference type="SUPFAM" id="SSF103025">
    <property type="entry name" value="Folate-binding domain"/>
    <property type="match status" value="1"/>
</dbReference>
<keyword evidence="3" id="KW-0496">Mitochondrion</keyword>
<sequence>APVPDRSLVQLSGEDSVKFLQGLITNHMSTIATGGSGFNAAFLTPQGRLLADIFIYPRNDGVTFPRPVFLIDGPATERDAILAHLRKYKLRAKVNIEPVDAYAVWSAWGPGTAQLWWRHHSIHDAEAVRWPAGRLIKTTEVGFAAIGMEDCRASGMGYRFILPRDEPVKLPADYTELSADDYTTWRILRGVAEGIDDFVPGQSLPLECNLDYMHGVDFRKGCYVGQELTIRTYHKGVVRKRILPVQLLPASTPPEQWSSMPFHRCTHALPMPGMDMQLRQSSEAVANGRSRRSPARLCSVSRTLNVALALLRLEHVQEGQVFRVAAAADAASDVEWLARPWIPSWWPK</sequence>
<evidence type="ECO:0000256" key="4">
    <source>
        <dbReference type="ARBA" id="ARBA00093447"/>
    </source>
</evidence>
<accession>A0A4P9YS89</accession>
<dbReference type="GO" id="GO:0005759">
    <property type="term" value="C:mitochondrial matrix"/>
    <property type="evidence" value="ECO:0007669"/>
    <property type="project" value="TreeGrafter"/>
</dbReference>
<evidence type="ECO:0000256" key="2">
    <source>
        <dbReference type="ARBA" id="ARBA00022946"/>
    </source>
</evidence>
<dbReference type="Proteomes" id="UP000278143">
    <property type="component" value="Unassembled WGS sequence"/>
</dbReference>
<evidence type="ECO:0000259" key="5">
    <source>
        <dbReference type="Pfam" id="PF25455"/>
    </source>
</evidence>
<dbReference type="AlphaFoldDB" id="A0A4P9YS89"/>
<dbReference type="PANTHER" id="PTHR22602:SF0">
    <property type="entry name" value="TRANSFERASE CAF17, MITOCHONDRIAL-RELATED"/>
    <property type="match status" value="1"/>
</dbReference>
<feature type="domain" description="CAF17 C-terminal" evidence="5">
    <location>
        <begin position="239"/>
        <end position="348"/>
    </location>
</feature>
<comment type="similarity">
    <text evidence="4">Belongs to the GcvT family. CAF17/IBA57 subfamily.</text>
</comment>
<dbReference type="InterPro" id="IPR027266">
    <property type="entry name" value="TrmE/GcvT-like"/>
</dbReference>
<dbReference type="PANTHER" id="PTHR22602">
    <property type="entry name" value="TRANSFERASE CAF17, MITOCHONDRIAL-RELATED"/>
    <property type="match status" value="1"/>
</dbReference>
<keyword evidence="7" id="KW-1185">Reference proteome</keyword>
<dbReference type="InterPro" id="IPR057460">
    <property type="entry name" value="CAF17_C"/>
</dbReference>
<dbReference type="EMBL" id="KZ991880">
    <property type="protein sequence ID" value="RKP22624.1"/>
    <property type="molecule type" value="Genomic_DNA"/>
</dbReference>
<protein>
    <recommendedName>
        <fullName evidence="5">CAF17 C-terminal domain-containing protein</fullName>
    </recommendedName>
</protein>
<dbReference type="Gene3D" id="3.30.1360.120">
    <property type="entry name" value="Probable tRNA modification gtpase trme, domain 1"/>
    <property type="match status" value="1"/>
</dbReference>
<dbReference type="InterPro" id="IPR017703">
    <property type="entry name" value="YgfZ/GCV_T_CS"/>
</dbReference>
<proteinExistence type="inferred from homology"/>
<dbReference type="OrthoDB" id="191995at2759"/>
<dbReference type="NCBIfam" id="TIGR03317">
    <property type="entry name" value="ygfZ_signature"/>
    <property type="match status" value="1"/>
</dbReference>
<dbReference type="GO" id="GO:0016226">
    <property type="term" value="P:iron-sulfur cluster assembly"/>
    <property type="evidence" value="ECO:0007669"/>
    <property type="project" value="TreeGrafter"/>
</dbReference>
<feature type="non-terminal residue" evidence="6">
    <location>
        <position position="1"/>
    </location>
</feature>
<gene>
    <name evidence="6" type="ORF">SYNPS1DRAFT_5860</name>
</gene>
<organism evidence="6 7">
    <name type="scientific">Syncephalis pseudoplumigaleata</name>
    <dbReference type="NCBI Taxonomy" id="1712513"/>
    <lineage>
        <taxon>Eukaryota</taxon>
        <taxon>Fungi</taxon>
        <taxon>Fungi incertae sedis</taxon>
        <taxon>Zoopagomycota</taxon>
        <taxon>Zoopagomycotina</taxon>
        <taxon>Zoopagomycetes</taxon>
        <taxon>Zoopagales</taxon>
        <taxon>Piptocephalidaceae</taxon>
        <taxon>Syncephalis</taxon>
    </lineage>
</organism>
<evidence type="ECO:0000313" key="6">
    <source>
        <dbReference type="EMBL" id="RKP22624.1"/>
    </source>
</evidence>
<feature type="non-terminal residue" evidence="6">
    <location>
        <position position="348"/>
    </location>
</feature>
<evidence type="ECO:0000313" key="7">
    <source>
        <dbReference type="Proteomes" id="UP000278143"/>
    </source>
</evidence>
<dbReference type="Pfam" id="PF25455">
    <property type="entry name" value="Beta-barrel_CAF17_C"/>
    <property type="match status" value="1"/>
</dbReference>
<evidence type="ECO:0000256" key="3">
    <source>
        <dbReference type="ARBA" id="ARBA00023128"/>
    </source>
</evidence>
<name>A0A4P9YS89_9FUNG</name>